<organism evidence="1 2">
    <name type="scientific">Allorhodopirellula solitaria</name>
    <dbReference type="NCBI Taxonomy" id="2527987"/>
    <lineage>
        <taxon>Bacteria</taxon>
        <taxon>Pseudomonadati</taxon>
        <taxon>Planctomycetota</taxon>
        <taxon>Planctomycetia</taxon>
        <taxon>Pirellulales</taxon>
        <taxon>Pirellulaceae</taxon>
        <taxon>Allorhodopirellula</taxon>
    </lineage>
</organism>
<dbReference type="Proteomes" id="UP000318053">
    <property type="component" value="Unassembled WGS sequence"/>
</dbReference>
<keyword evidence="2" id="KW-1185">Reference proteome</keyword>
<protein>
    <submittedName>
        <fullName evidence="1">Uncharacterized protein</fullName>
    </submittedName>
</protein>
<dbReference type="EMBL" id="SJPK01000028">
    <property type="protein sequence ID" value="TWT55234.1"/>
    <property type="molecule type" value="Genomic_DNA"/>
</dbReference>
<evidence type="ECO:0000313" key="2">
    <source>
        <dbReference type="Proteomes" id="UP000318053"/>
    </source>
</evidence>
<name>A0A5C5WW89_9BACT</name>
<proteinExistence type="predicted"/>
<accession>A0A5C5WW89</accession>
<reference evidence="1 2" key="1">
    <citation type="submission" date="2019-02" db="EMBL/GenBank/DDBJ databases">
        <title>Deep-cultivation of Planctomycetes and their phenomic and genomic characterization uncovers novel biology.</title>
        <authorList>
            <person name="Wiegand S."/>
            <person name="Jogler M."/>
            <person name="Boedeker C."/>
            <person name="Pinto D."/>
            <person name="Vollmers J."/>
            <person name="Rivas-Marin E."/>
            <person name="Kohn T."/>
            <person name="Peeters S.H."/>
            <person name="Heuer A."/>
            <person name="Rast P."/>
            <person name="Oberbeckmann S."/>
            <person name="Bunk B."/>
            <person name="Jeske O."/>
            <person name="Meyerdierks A."/>
            <person name="Storesund J.E."/>
            <person name="Kallscheuer N."/>
            <person name="Luecker S."/>
            <person name="Lage O.M."/>
            <person name="Pohl T."/>
            <person name="Merkel B.J."/>
            <person name="Hornburger P."/>
            <person name="Mueller R.-W."/>
            <person name="Bruemmer F."/>
            <person name="Labrenz M."/>
            <person name="Spormann A.M."/>
            <person name="Op Den Camp H."/>
            <person name="Overmann J."/>
            <person name="Amann R."/>
            <person name="Jetten M.S.M."/>
            <person name="Mascher T."/>
            <person name="Medema M.H."/>
            <person name="Devos D.P."/>
            <person name="Kaster A.-K."/>
            <person name="Ovreas L."/>
            <person name="Rohde M."/>
            <person name="Galperin M.Y."/>
            <person name="Jogler C."/>
        </authorList>
    </citation>
    <scope>NUCLEOTIDE SEQUENCE [LARGE SCALE GENOMIC DNA]</scope>
    <source>
        <strain evidence="1 2">CA85</strain>
    </source>
</reference>
<comment type="caution">
    <text evidence="1">The sequence shown here is derived from an EMBL/GenBank/DDBJ whole genome shotgun (WGS) entry which is preliminary data.</text>
</comment>
<dbReference type="AlphaFoldDB" id="A0A5C5WW89"/>
<gene>
    <name evidence="1" type="ORF">CA85_49980</name>
</gene>
<sequence length="194" mass="21302">MSNHPLAHPCYDAHARVFGHNLRTATRELSLFACGEGPSARIHDLRRISAGTFTTGSGRHRVRFLGISSPGKYPNGTEEYPKSSCLSAIDCIELQTPKMLLISRHAYMQKRDSRLSRVRTVDPEVAGSSPVRVASSKNRVSKFATAVFSVSPRSDSPGPIAQVEDPRIGSCVPPQPILERFQRRAVGKRSDTYG</sequence>
<evidence type="ECO:0000313" key="1">
    <source>
        <dbReference type="EMBL" id="TWT55234.1"/>
    </source>
</evidence>